<name>A0A202C051_9FLAO</name>
<keyword evidence="2" id="KW-1185">Reference proteome</keyword>
<comment type="caution">
    <text evidence="1">The sequence shown here is derived from an EMBL/GenBank/DDBJ whole genome shotgun (WGS) entry which is preliminary data.</text>
</comment>
<dbReference type="CDD" id="cd16377">
    <property type="entry name" value="23S_rRNA_IVP_like"/>
    <property type="match status" value="1"/>
</dbReference>
<reference evidence="2" key="1">
    <citation type="submission" date="2017-02" db="EMBL/GenBank/DDBJ databases">
        <authorList>
            <person name="Tetz G."/>
            <person name="Tetz V."/>
        </authorList>
    </citation>
    <scope>NUCLEOTIDE SEQUENCE [LARGE SCALE GENOMIC DNA]</scope>
    <source>
        <strain evidence="2">VT16-26</strain>
    </source>
</reference>
<gene>
    <name evidence="1" type="ORF">B0E34_11065</name>
</gene>
<dbReference type="PANTHER" id="PTHR38471:SF2">
    <property type="entry name" value="FOUR HELIX BUNDLE PROTEIN"/>
    <property type="match status" value="1"/>
</dbReference>
<dbReference type="EMBL" id="MVAG01000117">
    <property type="protein sequence ID" value="OVE57086.1"/>
    <property type="molecule type" value="Genomic_DNA"/>
</dbReference>
<dbReference type="Gene3D" id="1.20.1440.60">
    <property type="entry name" value="23S rRNA-intervening sequence"/>
    <property type="match status" value="1"/>
</dbReference>
<dbReference type="SUPFAM" id="SSF158446">
    <property type="entry name" value="IVS-encoded protein-like"/>
    <property type="match status" value="1"/>
</dbReference>
<protein>
    <submittedName>
        <fullName evidence="1">Four helix bundle protein</fullName>
    </submittedName>
</protein>
<proteinExistence type="predicted"/>
<accession>A0A202C051</accession>
<sequence length="130" mass="15142">MATVNRFEDLEIWKLSRELCKEIYGIIESTNLKNNFKLCNQIDSSSGSVMDNIAEGFERNGNREFIQFLSIAKASCGETRSQLYRVFDRNFISEEKFETLREQTEVLSRKIGSFIKYLNITDLKGTKYKT</sequence>
<evidence type="ECO:0000313" key="2">
    <source>
        <dbReference type="Proteomes" id="UP000196355"/>
    </source>
</evidence>
<dbReference type="RefSeq" id="WP_087709449.1">
    <property type="nucleotide sequence ID" value="NZ_MVAG01000117.1"/>
</dbReference>
<dbReference type="PANTHER" id="PTHR38471">
    <property type="entry name" value="FOUR HELIX BUNDLE PROTEIN"/>
    <property type="match status" value="1"/>
</dbReference>
<organism evidence="1 2">
    <name type="scientific">Chryseobacterium mucoviscidosis</name>
    <dbReference type="NCBI Taxonomy" id="1945581"/>
    <lineage>
        <taxon>Bacteria</taxon>
        <taxon>Pseudomonadati</taxon>
        <taxon>Bacteroidota</taxon>
        <taxon>Flavobacteriia</taxon>
        <taxon>Flavobacteriales</taxon>
        <taxon>Weeksellaceae</taxon>
        <taxon>Chryseobacterium group</taxon>
        <taxon>Chryseobacterium</taxon>
    </lineage>
</organism>
<dbReference type="Proteomes" id="UP000196355">
    <property type="component" value="Unassembled WGS sequence"/>
</dbReference>
<evidence type="ECO:0000313" key="1">
    <source>
        <dbReference type="EMBL" id="OVE57086.1"/>
    </source>
</evidence>
<dbReference type="AlphaFoldDB" id="A0A202C051"/>
<dbReference type="InterPro" id="IPR036583">
    <property type="entry name" value="23S_rRNA_IVS_sf"/>
</dbReference>
<dbReference type="InterPro" id="IPR012657">
    <property type="entry name" value="23S_rRNA-intervening_sequence"/>
</dbReference>
<dbReference type="NCBIfam" id="TIGR02436">
    <property type="entry name" value="four helix bundle protein"/>
    <property type="match status" value="1"/>
</dbReference>
<dbReference type="Pfam" id="PF05635">
    <property type="entry name" value="23S_rRNA_IVP"/>
    <property type="match status" value="1"/>
</dbReference>